<dbReference type="AlphaFoldDB" id="A0A8D5U4B0"/>
<gene>
    <name evidence="1" type="ORF">KN1_00060</name>
</gene>
<evidence type="ECO:0000313" key="1">
    <source>
        <dbReference type="EMBL" id="BCU68709.1"/>
    </source>
</evidence>
<dbReference type="EMBL" id="AP024597">
    <property type="protein sequence ID" value="BCU68709.1"/>
    <property type="molecule type" value="Genomic_DNA"/>
</dbReference>
<evidence type="ECO:0000313" key="2">
    <source>
        <dbReference type="Proteomes" id="UP000825123"/>
    </source>
</evidence>
<dbReference type="Proteomes" id="UP000825123">
    <property type="component" value="Chromosome"/>
</dbReference>
<dbReference type="RefSeq" id="WP_221288571.1">
    <property type="nucleotide sequence ID" value="NZ_AP024597.1"/>
</dbReference>
<keyword evidence="2" id="KW-1185">Reference proteome</keyword>
<proteinExistence type="predicted"/>
<dbReference type="GeneID" id="66161768"/>
<name>A0A8D5U4B0_9CREN</name>
<protein>
    <submittedName>
        <fullName evidence="1">Uncharacterized protein</fullName>
    </submittedName>
</protein>
<accession>A0A8D5U4B0</accession>
<reference evidence="1 2" key="1">
    <citation type="submission" date="2021-04" db="EMBL/GenBank/DDBJ databases">
        <title>Complete genome sequence of Stygiolobus sp. KN-1.</title>
        <authorList>
            <person name="Nakamura K."/>
            <person name="Sakai H."/>
            <person name="Kurosawa N."/>
        </authorList>
    </citation>
    <scope>NUCLEOTIDE SEQUENCE [LARGE SCALE GENOMIC DNA]</scope>
    <source>
        <strain evidence="1 2">KN-1</strain>
    </source>
</reference>
<organism evidence="1 2">
    <name type="scientific">Stygiolobus caldivivus</name>
    <dbReference type="NCBI Taxonomy" id="2824673"/>
    <lineage>
        <taxon>Archaea</taxon>
        <taxon>Thermoproteota</taxon>
        <taxon>Thermoprotei</taxon>
        <taxon>Sulfolobales</taxon>
        <taxon>Sulfolobaceae</taxon>
        <taxon>Stygiolobus</taxon>
    </lineage>
</organism>
<sequence length="185" mass="21103">MVPSKEKIMKAVEYFKLNRSINEVRGIDKSTYNLLVDLGILKKIGGRVITLDGNYTAVHTYIEVIDDKNPRIKMRSVIFGKLRDIDKVYIIWKGYSAEPIPVVEKGEFEIRPVQPLPWSVKYTTTSIQFINPVVKLRFVTDQEVMVNLSNINYHAVVSPSGEVVKGGFEKEKITAPSTLYVFYSK</sequence>
<dbReference type="KEGG" id="csty:KN1_00060"/>